<dbReference type="Pfam" id="PF01699">
    <property type="entry name" value="Na_Ca_ex"/>
    <property type="match status" value="2"/>
</dbReference>
<feature type="transmembrane region" description="Helical" evidence="8">
    <location>
        <begin position="194"/>
        <end position="216"/>
    </location>
</feature>
<name>A0A4Y8CY81_9HELO</name>
<dbReference type="OrthoDB" id="1699231at2759"/>
<reference evidence="10 11" key="1">
    <citation type="submission" date="2017-11" db="EMBL/GenBank/DDBJ databases">
        <title>Comparative genomics of Botrytis spp.</title>
        <authorList>
            <person name="Valero-Jimenez C.A."/>
            <person name="Tapia P."/>
            <person name="Veloso J."/>
            <person name="Silva-Moreno E."/>
            <person name="Staats M."/>
            <person name="Valdes J.H."/>
            <person name="Van Kan J.A.L."/>
        </authorList>
    </citation>
    <scope>NUCLEOTIDE SEQUENCE [LARGE SCALE GENOMIC DNA]</scope>
    <source>
        <strain evidence="10 11">MUCL2830</strain>
    </source>
</reference>
<evidence type="ECO:0000256" key="5">
    <source>
        <dbReference type="ARBA" id="ARBA00022989"/>
    </source>
</evidence>
<dbReference type="InterPro" id="IPR004837">
    <property type="entry name" value="NaCa_Exmemb"/>
</dbReference>
<dbReference type="Proteomes" id="UP000297299">
    <property type="component" value="Unassembled WGS sequence"/>
</dbReference>
<dbReference type="EMBL" id="PHWZ01000273">
    <property type="protein sequence ID" value="TEY50715.1"/>
    <property type="molecule type" value="Genomic_DNA"/>
</dbReference>
<evidence type="ECO:0000313" key="10">
    <source>
        <dbReference type="EMBL" id="TEY50715.1"/>
    </source>
</evidence>
<dbReference type="GO" id="GO:0015369">
    <property type="term" value="F:calcium:proton antiporter activity"/>
    <property type="evidence" value="ECO:0007669"/>
    <property type="project" value="TreeGrafter"/>
</dbReference>
<evidence type="ECO:0000256" key="2">
    <source>
        <dbReference type="ARBA" id="ARBA00008170"/>
    </source>
</evidence>
<feature type="domain" description="Sodium/calcium exchanger membrane region" evidence="9">
    <location>
        <begin position="393"/>
        <end position="533"/>
    </location>
</feature>
<evidence type="ECO:0000256" key="1">
    <source>
        <dbReference type="ARBA" id="ARBA00004127"/>
    </source>
</evidence>
<dbReference type="Gene3D" id="1.20.1420.30">
    <property type="entry name" value="NCX, central ion-binding region"/>
    <property type="match status" value="1"/>
</dbReference>
<dbReference type="GO" id="GO:0012505">
    <property type="term" value="C:endomembrane system"/>
    <property type="evidence" value="ECO:0007669"/>
    <property type="project" value="UniProtKB-SubCell"/>
</dbReference>
<dbReference type="InterPro" id="IPR044880">
    <property type="entry name" value="NCX_ion-bd_dom_sf"/>
</dbReference>
<feature type="transmembrane region" description="Helical" evidence="8">
    <location>
        <begin position="485"/>
        <end position="503"/>
    </location>
</feature>
<feature type="domain" description="Sodium/calcium exchanger membrane region" evidence="9">
    <location>
        <begin position="163"/>
        <end position="313"/>
    </location>
</feature>
<proteinExistence type="inferred from homology"/>
<keyword evidence="4 8" id="KW-0812">Transmembrane</keyword>
<evidence type="ECO:0000313" key="11">
    <source>
        <dbReference type="Proteomes" id="UP000297299"/>
    </source>
</evidence>
<evidence type="ECO:0000259" key="9">
    <source>
        <dbReference type="Pfam" id="PF01699"/>
    </source>
</evidence>
<dbReference type="PANTHER" id="PTHR31503:SF20">
    <property type="entry name" value="CA(2+)_H(+) EXCHANGER, PUTATIVE (EUROFUNG)-RELATED"/>
    <property type="match status" value="1"/>
</dbReference>
<comment type="caution">
    <text evidence="10">The sequence shown here is derived from an EMBL/GenBank/DDBJ whole genome shotgun (WGS) entry which is preliminary data.</text>
</comment>
<evidence type="ECO:0000256" key="3">
    <source>
        <dbReference type="ARBA" id="ARBA00022448"/>
    </source>
</evidence>
<keyword evidence="5 8" id="KW-1133">Transmembrane helix</keyword>
<dbReference type="PANTHER" id="PTHR31503">
    <property type="entry name" value="VACUOLAR CALCIUM ION TRANSPORTER"/>
    <property type="match status" value="1"/>
</dbReference>
<dbReference type="GO" id="GO:0000329">
    <property type="term" value="C:fungal-type vacuole membrane"/>
    <property type="evidence" value="ECO:0007669"/>
    <property type="project" value="TreeGrafter"/>
</dbReference>
<dbReference type="GO" id="GO:0006874">
    <property type="term" value="P:intracellular calcium ion homeostasis"/>
    <property type="evidence" value="ECO:0007669"/>
    <property type="project" value="TreeGrafter"/>
</dbReference>
<keyword evidence="7 8" id="KW-0472">Membrane</keyword>
<dbReference type="AlphaFoldDB" id="A0A4Y8CY81"/>
<accession>A0A4Y8CY81</accession>
<feature type="transmembrane region" description="Helical" evidence="8">
    <location>
        <begin position="296"/>
        <end position="313"/>
    </location>
</feature>
<keyword evidence="3" id="KW-0813">Transport</keyword>
<comment type="similarity">
    <text evidence="2">Belongs to the Ca(2+):cation antiporter (CaCA) (TC 2.A.19) family.</text>
</comment>
<feature type="transmembrane region" description="Helical" evidence="8">
    <location>
        <begin position="135"/>
        <end position="157"/>
    </location>
</feature>
<feature type="transmembrane region" description="Helical" evidence="8">
    <location>
        <begin position="228"/>
        <end position="246"/>
    </location>
</feature>
<protein>
    <recommendedName>
        <fullName evidence="9">Sodium/calcium exchanger membrane region domain-containing protein</fullName>
    </recommendedName>
</protein>
<feature type="transmembrane region" description="Helical" evidence="8">
    <location>
        <begin position="258"/>
        <end position="284"/>
    </location>
</feature>
<dbReference type="STRING" id="38488.A0A4Y8CY81"/>
<sequence length="541" mass="59312">MFPITHVSGFRKALRRNSWAHPVPVNDVEAARNIIDEGLSRFKSAPTVSRTNVYQESTNSKGKLSSSLEDLEFSYCPRSQRPISIEEGARRRFIERFTRKGRELNESEERRRKGGLFKGTHTHHQQFTLRNQLDATIMSSWVNMLLIAVPIGIALNYTNVSPVAVFVVNFIAVFPVAALIGIAMDDLRRRTGDIVGALVYMSFGNIVQTITSIFLLKSRQLATLKTSLVGGILTLILLNNGVAFMVGGLRRVEQFYNALVATVFNGLLSVSVVAFIIPTASFYLSGTAVSVITKQSRGMSILLIFVYALYLFFEMRTHAIAFMEESQKVPKKHGLPKGAVPRGIAKAGAVGAGIARANFTELLPKDELVDLNAIEIVEEDVDTWLVLQLYVCLGTLVFGTAILAVNTQFMTDSIQGLTEKANVPRDFIGMILLPILSNDTMAIQCASKDQMDMAIQSALGKSIQTALVVAPTLVLVGWGMGLDDMNLLFDGFQVSALFVSILLAQQSIADGKSLWLKGAILTMTYVMIAIASWFQGSQSVV</sequence>
<keyword evidence="11" id="KW-1185">Reference proteome</keyword>
<evidence type="ECO:0000256" key="8">
    <source>
        <dbReference type="SAM" id="Phobius"/>
    </source>
</evidence>
<evidence type="ECO:0000256" key="7">
    <source>
        <dbReference type="ARBA" id="ARBA00023136"/>
    </source>
</evidence>
<gene>
    <name evidence="10" type="ORF">BOTCAL_0274g00140</name>
</gene>
<feature type="transmembrane region" description="Helical" evidence="8">
    <location>
        <begin position="163"/>
        <end position="182"/>
    </location>
</feature>
<comment type="subcellular location">
    <subcellularLocation>
        <location evidence="1">Endomembrane system</location>
        <topology evidence="1">Multi-pass membrane protein</topology>
    </subcellularLocation>
</comment>
<evidence type="ECO:0000256" key="4">
    <source>
        <dbReference type="ARBA" id="ARBA00022692"/>
    </source>
</evidence>
<feature type="transmembrane region" description="Helical" evidence="8">
    <location>
        <begin position="458"/>
        <end position="479"/>
    </location>
</feature>
<feature type="transmembrane region" description="Helical" evidence="8">
    <location>
        <begin position="515"/>
        <end position="534"/>
    </location>
</feature>
<evidence type="ECO:0000256" key="6">
    <source>
        <dbReference type="ARBA" id="ARBA00023065"/>
    </source>
</evidence>
<keyword evidence="6" id="KW-0406">Ion transport</keyword>
<organism evidence="10 11">
    <name type="scientific">Botryotinia calthae</name>
    <dbReference type="NCBI Taxonomy" id="38488"/>
    <lineage>
        <taxon>Eukaryota</taxon>
        <taxon>Fungi</taxon>
        <taxon>Dikarya</taxon>
        <taxon>Ascomycota</taxon>
        <taxon>Pezizomycotina</taxon>
        <taxon>Leotiomycetes</taxon>
        <taxon>Helotiales</taxon>
        <taxon>Sclerotiniaceae</taxon>
        <taxon>Botryotinia</taxon>
    </lineage>
</organism>
<dbReference type="InterPro" id="IPR004713">
    <property type="entry name" value="CaH_exchang"/>
</dbReference>
<feature type="transmembrane region" description="Helical" evidence="8">
    <location>
        <begin position="384"/>
        <end position="407"/>
    </location>
</feature>